<dbReference type="InterPro" id="IPR050171">
    <property type="entry name" value="MFS_Transporters"/>
</dbReference>
<keyword evidence="3" id="KW-1003">Cell membrane</keyword>
<feature type="transmembrane region" description="Helical" evidence="8">
    <location>
        <begin position="77"/>
        <end position="97"/>
    </location>
</feature>
<feature type="transmembrane region" description="Helical" evidence="8">
    <location>
        <begin position="166"/>
        <end position="186"/>
    </location>
</feature>
<dbReference type="RefSeq" id="WP_378552558.1">
    <property type="nucleotide sequence ID" value="NZ_JBHSBA010000014.1"/>
</dbReference>
<evidence type="ECO:0000259" key="9">
    <source>
        <dbReference type="PROSITE" id="PS50850"/>
    </source>
</evidence>
<protein>
    <submittedName>
        <fullName evidence="10">MFS transporter</fullName>
    </submittedName>
</protein>
<evidence type="ECO:0000256" key="7">
    <source>
        <dbReference type="SAM" id="MobiDB-lite"/>
    </source>
</evidence>
<dbReference type="PANTHER" id="PTHR23517">
    <property type="entry name" value="RESISTANCE PROTEIN MDTM, PUTATIVE-RELATED-RELATED"/>
    <property type="match status" value="1"/>
</dbReference>
<feature type="transmembrane region" description="Helical" evidence="8">
    <location>
        <begin position="244"/>
        <end position="267"/>
    </location>
</feature>
<evidence type="ECO:0000313" key="11">
    <source>
        <dbReference type="Proteomes" id="UP001595767"/>
    </source>
</evidence>
<evidence type="ECO:0000313" key="10">
    <source>
        <dbReference type="EMBL" id="MFC4127271.1"/>
    </source>
</evidence>
<feature type="transmembrane region" description="Helical" evidence="8">
    <location>
        <begin position="383"/>
        <end position="405"/>
    </location>
</feature>
<evidence type="ECO:0000256" key="8">
    <source>
        <dbReference type="SAM" id="Phobius"/>
    </source>
</evidence>
<dbReference type="InterPro" id="IPR036259">
    <property type="entry name" value="MFS_trans_sf"/>
</dbReference>
<accession>A0ABV8L8U8</accession>
<dbReference type="Proteomes" id="UP001595767">
    <property type="component" value="Unassembled WGS sequence"/>
</dbReference>
<dbReference type="PROSITE" id="PS50850">
    <property type="entry name" value="MFS"/>
    <property type="match status" value="1"/>
</dbReference>
<keyword evidence="2" id="KW-0813">Transport</keyword>
<gene>
    <name evidence="10" type="ORF">ACFOW8_20275</name>
</gene>
<feature type="transmembrane region" description="Helical" evidence="8">
    <location>
        <begin position="138"/>
        <end position="160"/>
    </location>
</feature>
<dbReference type="PANTHER" id="PTHR23517:SF2">
    <property type="entry name" value="MULTIDRUG RESISTANCE PROTEIN MDTH"/>
    <property type="match status" value="1"/>
</dbReference>
<organism evidence="10 11">
    <name type="scientific">Nocardia rhizosphaerae</name>
    <dbReference type="NCBI Taxonomy" id="1691571"/>
    <lineage>
        <taxon>Bacteria</taxon>
        <taxon>Bacillati</taxon>
        <taxon>Actinomycetota</taxon>
        <taxon>Actinomycetes</taxon>
        <taxon>Mycobacteriales</taxon>
        <taxon>Nocardiaceae</taxon>
        <taxon>Nocardia</taxon>
    </lineage>
</organism>
<feature type="compositionally biased region" description="Basic and acidic residues" evidence="7">
    <location>
        <begin position="504"/>
        <end position="518"/>
    </location>
</feature>
<name>A0ABV8L8U8_9NOCA</name>
<feature type="transmembrane region" description="Helical" evidence="8">
    <location>
        <begin position="103"/>
        <end position="126"/>
    </location>
</feature>
<evidence type="ECO:0000256" key="1">
    <source>
        <dbReference type="ARBA" id="ARBA00004651"/>
    </source>
</evidence>
<dbReference type="InterPro" id="IPR020846">
    <property type="entry name" value="MFS_dom"/>
</dbReference>
<dbReference type="Pfam" id="PF07690">
    <property type="entry name" value="MFS_1"/>
    <property type="match status" value="1"/>
</dbReference>
<feature type="transmembrane region" description="Helical" evidence="8">
    <location>
        <begin position="279"/>
        <end position="298"/>
    </location>
</feature>
<dbReference type="SUPFAM" id="SSF103473">
    <property type="entry name" value="MFS general substrate transporter"/>
    <property type="match status" value="1"/>
</dbReference>
<keyword evidence="4 8" id="KW-0812">Transmembrane</keyword>
<evidence type="ECO:0000256" key="2">
    <source>
        <dbReference type="ARBA" id="ARBA00022448"/>
    </source>
</evidence>
<dbReference type="EMBL" id="JBHSBA010000014">
    <property type="protein sequence ID" value="MFC4127271.1"/>
    <property type="molecule type" value="Genomic_DNA"/>
</dbReference>
<dbReference type="Gene3D" id="1.20.1250.20">
    <property type="entry name" value="MFS general substrate transporter like domains"/>
    <property type="match status" value="1"/>
</dbReference>
<feature type="transmembrane region" description="Helical" evidence="8">
    <location>
        <begin position="211"/>
        <end position="232"/>
    </location>
</feature>
<feature type="region of interest" description="Disordered" evidence="7">
    <location>
        <begin position="453"/>
        <end position="518"/>
    </location>
</feature>
<reference evidence="11" key="1">
    <citation type="journal article" date="2019" name="Int. J. Syst. Evol. Microbiol.">
        <title>The Global Catalogue of Microorganisms (GCM) 10K type strain sequencing project: providing services to taxonomists for standard genome sequencing and annotation.</title>
        <authorList>
            <consortium name="The Broad Institute Genomics Platform"/>
            <consortium name="The Broad Institute Genome Sequencing Center for Infectious Disease"/>
            <person name="Wu L."/>
            <person name="Ma J."/>
        </authorList>
    </citation>
    <scope>NUCLEOTIDE SEQUENCE [LARGE SCALE GENOMIC DNA]</scope>
    <source>
        <strain evidence="11">CGMCC 4.7204</strain>
    </source>
</reference>
<sequence>MSGLATFRTLPGAVRLLLVNHLVGHIGFYLLVPFLADYLLDDLALSAAVVGVVLGVRNLSQQGLFLVGGSAADRLGARGVIMTGLAIRALGFALFAVGGSLPVVLAAAVLTGFAGALFNPAVRAFIARDSGERSAQAFALFNVFGNAGAAIGPVLGTVLIAAGFRISALFAATIFAVLAVVQYLLLPARPVPDHDDGVGADFVTVFTDRRFLAFTLALMPMFALQSQIYFLFTLQAQDSAGPGHGAGAVAALFVVETIAVIALQVRVTTVLARRPRRGPAMAVGMAIMGSAFLVPPAVSELVAVDGNALLDTAIRVTPVIAAAVLLAIGVTAVHPFVNEAIGRFAGTRLTGTYFGAFYLASGVFTVAATSLTGAVLDRTGGSLSWPPALLCTATGLLSAAALLWLHRRALLPEPATGQAAPVPQPATIVPGAETDSPATHPGRLLPTVVPGAARPATESSAAAVGSERDLADRATAAQQSSAAGKRCSAPGPTPACAFHAPDSAGERGDSTHERRCAP</sequence>
<feature type="transmembrane region" description="Helical" evidence="8">
    <location>
        <begin position="12"/>
        <end position="32"/>
    </location>
</feature>
<keyword evidence="5 8" id="KW-1133">Transmembrane helix</keyword>
<evidence type="ECO:0000256" key="5">
    <source>
        <dbReference type="ARBA" id="ARBA00022989"/>
    </source>
</evidence>
<comment type="subcellular location">
    <subcellularLocation>
        <location evidence="1">Cell membrane</location>
        <topology evidence="1">Multi-pass membrane protein</topology>
    </subcellularLocation>
</comment>
<keyword evidence="6 8" id="KW-0472">Membrane</keyword>
<feature type="domain" description="Major facilitator superfamily (MFS) profile" evidence="9">
    <location>
        <begin position="13"/>
        <end position="410"/>
    </location>
</feature>
<evidence type="ECO:0000256" key="4">
    <source>
        <dbReference type="ARBA" id="ARBA00022692"/>
    </source>
</evidence>
<comment type="caution">
    <text evidence="10">The sequence shown here is derived from an EMBL/GenBank/DDBJ whole genome shotgun (WGS) entry which is preliminary data.</text>
</comment>
<keyword evidence="11" id="KW-1185">Reference proteome</keyword>
<evidence type="ECO:0000256" key="6">
    <source>
        <dbReference type="ARBA" id="ARBA00023136"/>
    </source>
</evidence>
<feature type="compositionally biased region" description="Low complexity" evidence="7">
    <location>
        <begin position="453"/>
        <end position="463"/>
    </location>
</feature>
<feature type="transmembrane region" description="Helical" evidence="8">
    <location>
        <begin position="318"/>
        <end position="337"/>
    </location>
</feature>
<dbReference type="InterPro" id="IPR011701">
    <property type="entry name" value="MFS"/>
</dbReference>
<feature type="transmembrane region" description="Helical" evidence="8">
    <location>
        <begin position="349"/>
        <end position="371"/>
    </location>
</feature>
<proteinExistence type="predicted"/>
<evidence type="ECO:0000256" key="3">
    <source>
        <dbReference type="ARBA" id="ARBA00022475"/>
    </source>
</evidence>